<evidence type="ECO:0000256" key="3">
    <source>
        <dbReference type="ARBA" id="ARBA00022692"/>
    </source>
</evidence>
<dbReference type="EMBL" id="BCMH01000001">
    <property type="protein sequence ID" value="GAX02498.1"/>
    <property type="molecule type" value="Genomic_DNA"/>
</dbReference>
<dbReference type="InterPro" id="IPR001898">
    <property type="entry name" value="SLC13A/DASS"/>
</dbReference>
<organism evidence="7 8">
    <name type="scientific">Secundilactobacillus pentosiphilus</name>
    <dbReference type="NCBI Taxonomy" id="1714682"/>
    <lineage>
        <taxon>Bacteria</taxon>
        <taxon>Bacillati</taxon>
        <taxon>Bacillota</taxon>
        <taxon>Bacilli</taxon>
        <taxon>Lactobacillales</taxon>
        <taxon>Lactobacillaceae</taxon>
        <taxon>Secundilactobacillus</taxon>
    </lineage>
</organism>
<dbReference type="InterPro" id="IPR030676">
    <property type="entry name" value="CitT-rel"/>
</dbReference>
<keyword evidence="5 6" id="KW-0472">Membrane</keyword>
<dbReference type="Pfam" id="PF00939">
    <property type="entry name" value="Na_sulph_symp"/>
    <property type="match status" value="1"/>
</dbReference>
<feature type="transmembrane region" description="Helical" evidence="6">
    <location>
        <begin position="7"/>
        <end position="27"/>
    </location>
</feature>
<feature type="transmembrane region" description="Helical" evidence="6">
    <location>
        <begin position="401"/>
        <end position="423"/>
    </location>
</feature>
<feature type="transmembrane region" description="Helical" evidence="6">
    <location>
        <begin position="443"/>
        <end position="464"/>
    </location>
</feature>
<feature type="transmembrane region" description="Helical" evidence="6">
    <location>
        <begin position="47"/>
        <end position="70"/>
    </location>
</feature>
<comment type="caution">
    <text evidence="7">The sequence shown here is derived from an EMBL/GenBank/DDBJ whole genome shotgun (WGS) entry which is preliminary data.</text>
</comment>
<comment type="subcellular location">
    <subcellularLocation>
        <location evidence="1">Membrane</location>
        <topology evidence="1">Multi-pass membrane protein</topology>
    </subcellularLocation>
</comment>
<sequence length="467" mass="50240">MTMKHGKLIAGIIGLVLGIVIAFFLPIPHGLTHAAMVVLATLVTANIFWIFNVIPSFATGLLMLSTWVVLQAVPFEDSFAIFSTTTMWIIIGGLALGAAATKTGLITRIAYKIMSYFPANFKGQSLALFISGTIIAPMIPSAHPKAAMSTPIAKGISDALGYKPKSAASSGLFLAAMWGFFVTEGSFLSATAQNYAFKGLLPAKYQAVLSWGNWFLMMIPWTIIILVAGYFLLSFLFKPKDDTPVSREFINEQLKALGPMSKNEKITAISIIAAIIMWILESTINIPSAVTALVWVSILVAAKVLTAEDFKTRMSWSTIIFIGTVMALGNVMQTVGLTNWLRDVLKPVIGPIIGNIWVAVIVLPIIIYLIKFVVVSLISTGTLVTLALLPFVTQMGFSPALIVIIVTTSVNVWLLSYMNAPFLTGSAAVQDGMASRVSLAKSSIGYMAINIIGLLVCVPVWHLMGIA</sequence>
<evidence type="ECO:0000256" key="4">
    <source>
        <dbReference type="ARBA" id="ARBA00022989"/>
    </source>
</evidence>
<dbReference type="GO" id="GO:0016020">
    <property type="term" value="C:membrane"/>
    <property type="evidence" value="ECO:0007669"/>
    <property type="project" value="UniProtKB-SubCell"/>
</dbReference>
<evidence type="ECO:0000313" key="8">
    <source>
        <dbReference type="Proteomes" id="UP000198430"/>
    </source>
</evidence>
<evidence type="ECO:0000256" key="6">
    <source>
        <dbReference type="SAM" id="Phobius"/>
    </source>
</evidence>
<dbReference type="AlphaFoldDB" id="A0A1Z5ILH5"/>
<evidence type="ECO:0000256" key="1">
    <source>
        <dbReference type="ARBA" id="ARBA00004141"/>
    </source>
</evidence>
<dbReference type="PANTHER" id="PTHR42826">
    <property type="entry name" value="DICARBOXYLATE TRANSPORTER 2.1, CHLOROPLASTIC"/>
    <property type="match status" value="1"/>
</dbReference>
<dbReference type="Proteomes" id="UP000198430">
    <property type="component" value="Unassembled WGS sequence"/>
</dbReference>
<feature type="transmembrane region" description="Helical" evidence="6">
    <location>
        <begin position="79"/>
        <end position="101"/>
    </location>
</feature>
<accession>A0A1Z5ILH5</accession>
<reference evidence="7 8" key="1">
    <citation type="submission" date="2015-11" db="EMBL/GenBank/DDBJ databases">
        <title>Draft genome sequences of new species of the genus Lactobacillus isolated from orchardgrass silage.</title>
        <authorList>
            <person name="Tohno M."/>
            <person name="Tanizawa Y."/>
            <person name="Arita M."/>
        </authorList>
    </citation>
    <scope>NUCLEOTIDE SEQUENCE [LARGE SCALE GENOMIC DNA]</scope>
    <source>
        <strain evidence="7 8">IWT140</strain>
    </source>
</reference>
<dbReference type="GO" id="GO:0022857">
    <property type="term" value="F:transmembrane transporter activity"/>
    <property type="evidence" value="ECO:0007669"/>
    <property type="project" value="InterPro"/>
</dbReference>
<comment type="similarity">
    <text evidence="2">Belongs to the SLC13A/DASS transporter (TC 2.A.47) family. DIT1 subfamily.</text>
</comment>
<keyword evidence="4 6" id="KW-1133">Transmembrane helix</keyword>
<feature type="transmembrane region" description="Helical" evidence="6">
    <location>
        <begin position="121"/>
        <end position="139"/>
    </location>
</feature>
<feature type="transmembrane region" description="Helical" evidence="6">
    <location>
        <begin position="172"/>
        <end position="192"/>
    </location>
</feature>
<evidence type="ECO:0000313" key="7">
    <source>
        <dbReference type="EMBL" id="GAX02498.1"/>
    </source>
</evidence>
<evidence type="ECO:0000256" key="5">
    <source>
        <dbReference type="ARBA" id="ARBA00023136"/>
    </source>
</evidence>
<protein>
    <submittedName>
        <fullName evidence="7">2-oxoglutarate translocator</fullName>
    </submittedName>
</protein>
<feature type="transmembrane region" description="Helical" evidence="6">
    <location>
        <begin position="356"/>
        <end position="389"/>
    </location>
</feature>
<keyword evidence="3 6" id="KW-0812">Transmembrane</keyword>
<feature type="transmembrane region" description="Helical" evidence="6">
    <location>
        <begin position="212"/>
        <end position="237"/>
    </location>
</feature>
<name>A0A1Z5ILH5_9LACO</name>
<keyword evidence="8" id="KW-1185">Reference proteome</keyword>
<evidence type="ECO:0000256" key="2">
    <source>
        <dbReference type="ARBA" id="ARBA00007349"/>
    </source>
</evidence>
<proteinExistence type="inferred from homology"/>
<feature type="transmembrane region" description="Helical" evidence="6">
    <location>
        <begin position="318"/>
        <end position="336"/>
    </location>
</feature>
<gene>
    <name evidence="7" type="ORF">IWT140_00095</name>
</gene>